<reference evidence="2" key="2">
    <citation type="submission" date="2020-05" db="EMBL/GenBank/DDBJ databases">
        <authorList>
            <person name="Kim H.-S."/>
            <person name="Proctor R.H."/>
            <person name="Brown D.W."/>
        </authorList>
    </citation>
    <scope>NUCLEOTIDE SEQUENCE</scope>
    <source>
        <strain evidence="2">NRRL 20472</strain>
    </source>
</reference>
<accession>A0A8H4T9X2</accession>
<reference evidence="2" key="1">
    <citation type="journal article" date="2020" name="BMC Genomics">
        <title>Correction to: Identification and distribution of gene clusters required for synthesis of sphingolipid metabolism inhibitors in diverse species of the filamentous fungus Fusarium.</title>
        <authorList>
            <person name="Kim H.S."/>
            <person name="Lohmar J.M."/>
            <person name="Busman M."/>
            <person name="Brown D.W."/>
            <person name="Naumann T.A."/>
            <person name="Divon H.H."/>
            <person name="Lysoe E."/>
            <person name="Uhlig S."/>
            <person name="Proctor R.H."/>
        </authorList>
    </citation>
    <scope>NUCLEOTIDE SEQUENCE</scope>
    <source>
        <strain evidence="2">NRRL 20472</strain>
    </source>
</reference>
<organism evidence="2 3">
    <name type="scientific">Fusarium sarcochroum</name>
    <dbReference type="NCBI Taxonomy" id="1208366"/>
    <lineage>
        <taxon>Eukaryota</taxon>
        <taxon>Fungi</taxon>
        <taxon>Dikarya</taxon>
        <taxon>Ascomycota</taxon>
        <taxon>Pezizomycotina</taxon>
        <taxon>Sordariomycetes</taxon>
        <taxon>Hypocreomycetidae</taxon>
        <taxon>Hypocreales</taxon>
        <taxon>Nectriaceae</taxon>
        <taxon>Fusarium</taxon>
        <taxon>Fusarium lateritium species complex</taxon>
    </lineage>
</organism>
<dbReference type="Proteomes" id="UP000622797">
    <property type="component" value="Unassembled WGS sequence"/>
</dbReference>
<dbReference type="Pfam" id="PF20516">
    <property type="entry name" value="PDDEXK_12"/>
    <property type="match status" value="1"/>
</dbReference>
<proteinExistence type="predicted"/>
<protein>
    <recommendedName>
        <fullName evidence="1">PD-(D/E)XK nuclease-like domain-containing protein</fullName>
    </recommendedName>
</protein>
<gene>
    <name evidence="2" type="ORF">FSARC_12282</name>
</gene>
<feature type="domain" description="PD-(D/E)XK nuclease-like" evidence="1">
    <location>
        <begin position="222"/>
        <end position="337"/>
    </location>
</feature>
<dbReference type="EMBL" id="JABEXW010000830">
    <property type="protein sequence ID" value="KAF4953964.1"/>
    <property type="molecule type" value="Genomic_DNA"/>
</dbReference>
<keyword evidence="3" id="KW-1185">Reference proteome</keyword>
<dbReference type="InterPro" id="IPR046797">
    <property type="entry name" value="PDDEXK_12"/>
</dbReference>
<comment type="caution">
    <text evidence="2">The sequence shown here is derived from an EMBL/GenBank/DDBJ whole genome shotgun (WGS) entry which is preliminary data.</text>
</comment>
<sequence>MRDFNVPHDNSVSKLVRRQMDEIDMLLMESFLYLETLWRILDEATGNLEEGAVQSNLKDFARARDGLLVVFEAKHHPAVTRATSENRHGFNDAITLLQRASFCCDWFTMLNLSVKLMLEISYRITYQKLCRLDSYVGDYSTSLSPSLNGRKLHAWKEFFAAKFSCSERRLRLIVDSWVPTPLTRGTENALYKLRGLSIRGDVIEPTVKALMHLLEWLTTMFPIPLSRVDYTLFINPTVDTDNAVPEALHKLSTALDGSINHTAYSRLSGFPVALSIETKRYGGDRRKADAQTAAWHASQWTFLQSLAEDKVSELPFLPGTIVHAHEWKSVVTTRNGKETVSQGLC</sequence>
<dbReference type="AlphaFoldDB" id="A0A8H4T9X2"/>
<evidence type="ECO:0000313" key="2">
    <source>
        <dbReference type="EMBL" id="KAF4953964.1"/>
    </source>
</evidence>
<dbReference type="OrthoDB" id="4161186at2759"/>
<name>A0A8H4T9X2_9HYPO</name>
<evidence type="ECO:0000259" key="1">
    <source>
        <dbReference type="Pfam" id="PF20516"/>
    </source>
</evidence>
<evidence type="ECO:0000313" key="3">
    <source>
        <dbReference type="Proteomes" id="UP000622797"/>
    </source>
</evidence>